<reference evidence="2" key="1">
    <citation type="submission" date="2022-01" db="EMBL/GenBank/DDBJ databases">
        <authorList>
            <person name="King R."/>
        </authorList>
    </citation>
    <scope>NUCLEOTIDE SEQUENCE</scope>
</reference>
<proteinExistence type="predicted"/>
<protein>
    <submittedName>
        <fullName evidence="2">Uncharacterized protein</fullName>
    </submittedName>
</protein>
<dbReference type="OrthoDB" id="6770401at2759"/>
<dbReference type="EMBL" id="OV651832">
    <property type="protein sequence ID" value="CAH1107344.1"/>
    <property type="molecule type" value="Genomic_DNA"/>
</dbReference>
<evidence type="ECO:0000256" key="1">
    <source>
        <dbReference type="SAM" id="MobiDB-lite"/>
    </source>
</evidence>
<sequence>MERYLTTSSLTGHDIEQKSRSSYESMNMDKQEIESSHSEDEDATTTVRTGTQINDHAIITKRRKIYKQQFIKSWESKYTWLTRDCNGRSNLVFCKCCNKTITCNISHIKRHELTKLHKKNYNKSVSTPKLETLQVFSEFETLNKKTKQAELILLMFLHEHNLPFLLMDHMPKMLSATFPECEVIKNLKCSRTKATEITKQCLAKEALDIIQQETQNNLFSIIIDETMIFLPNNLLLLL</sequence>
<name>A0A9P0G9L3_9CUCU</name>
<feature type="compositionally biased region" description="Polar residues" evidence="1">
    <location>
        <begin position="1"/>
        <end position="11"/>
    </location>
</feature>
<feature type="region of interest" description="Disordered" evidence="1">
    <location>
        <begin position="1"/>
        <end position="48"/>
    </location>
</feature>
<evidence type="ECO:0000313" key="2">
    <source>
        <dbReference type="EMBL" id="CAH1107344.1"/>
    </source>
</evidence>
<keyword evidence="3" id="KW-1185">Reference proteome</keyword>
<accession>A0A9P0G9L3</accession>
<dbReference type="PANTHER" id="PTHR37162">
    <property type="entry name" value="HAT FAMILY DIMERISATION DOMAINCONTAINING PROTEIN-RELATED"/>
    <property type="match status" value="1"/>
</dbReference>
<gene>
    <name evidence="2" type="ORF">PSYICH_LOCUS8009</name>
</gene>
<dbReference type="Proteomes" id="UP001153636">
    <property type="component" value="Chromosome 20"/>
</dbReference>
<organism evidence="2 3">
    <name type="scientific">Psylliodes chrysocephalus</name>
    <dbReference type="NCBI Taxonomy" id="3402493"/>
    <lineage>
        <taxon>Eukaryota</taxon>
        <taxon>Metazoa</taxon>
        <taxon>Ecdysozoa</taxon>
        <taxon>Arthropoda</taxon>
        <taxon>Hexapoda</taxon>
        <taxon>Insecta</taxon>
        <taxon>Pterygota</taxon>
        <taxon>Neoptera</taxon>
        <taxon>Endopterygota</taxon>
        <taxon>Coleoptera</taxon>
        <taxon>Polyphaga</taxon>
        <taxon>Cucujiformia</taxon>
        <taxon>Chrysomeloidea</taxon>
        <taxon>Chrysomelidae</taxon>
        <taxon>Galerucinae</taxon>
        <taxon>Alticini</taxon>
        <taxon>Psylliodes</taxon>
    </lineage>
</organism>
<evidence type="ECO:0000313" key="3">
    <source>
        <dbReference type="Proteomes" id="UP001153636"/>
    </source>
</evidence>
<feature type="compositionally biased region" description="Basic and acidic residues" evidence="1">
    <location>
        <begin position="13"/>
        <end position="38"/>
    </location>
</feature>
<dbReference type="PANTHER" id="PTHR37162:SF6">
    <property type="entry name" value="BED-TYPE DOMAIN-CONTAINING PROTEIN"/>
    <property type="match status" value="1"/>
</dbReference>
<dbReference type="AlphaFoldDB" id="A0A9P0G9L3"/>